<sequence>MRMKAMADPAGAALVDLAPAVPPAQVPAAPAPDAAEGARDEHTRRAWDRLRTLVYDDNRRGEVSATLGLSFVKVKALRRLLVRPMSMRELALELATDKPYVTQIVDALAERGLVVRTVDEHDRRCRIATLTEAGREAAARSEEILTRPPAGLSRLSERDLAELNRILDTLTGADD</sequence>
<reference evidence="2" key="1">
    <citation type="submission" date="2021-04" db="EMBL/GenBank/DDBJ databases">
        <title>Genome based classification of Actinospica acidithermotolerans sp. nov., an actinobacterium isolated from an Indonesian hot spring.</title>
        <authorList>
            <person name="Kusuma A.B."/>
            <person name="Putra K.E."/>
            <person name="Nafisah S."/>
            <person name="Loh J."/>
            <person name="Nouioui I."/>
            <person name="Goodfellow M."/>
        </authorList>
    </citation>
    <scope>NUCLEOTIDE SEQUENCE</scope>
    <source>
        <strain evidence="2">CSCA 57</strain>
    </source>
</reference>
<dbReference type="PANTHER" id="PTHR33164:SF57">
    <property type="entry name" value="MARR-FAMILY TRANSCRIPTIONAL REGULATOR"/>
    <property type="match status" value="1"/>
</dbReference>
<dbReference type="RefSeq" id="WP_212529967.1">
    <property type="nucleotide sequence ID" value="NZ_JAGSOG010000097.1"/>
</dbReference>
<organism evidence="2 3">
    <name type="scientific">Actinospica durhamensis</name>
    <dbReference type="NCBI Taxonomy" id="1508375"/>
    <lineage>
        <taxon>Bacteria</taxon>
        <taxon>Bacillati</taxon>
        <taxon>Actinomycetota</taxon>
        <taxon>Actinomycetes</taxon>
        <taxon>Catenulisporales</taxon>
        <taxon>Actinospicaceae</taxon>
        <taxon>Actinospica</taxon>
    </lineage>
</organism>
<comment type="caution">
    <text evidence="2">The sequence shown here is derived from an EMBL/GenBank/DDBJ whole genome shotgun (WGS) entry which is preliminary data.</text>
</comment>
<dbReference type="PANTHER" id="PTHR33164">
    <property type="entry name" value="TRANSCRIPTIONAL REGULATOR, MARR FAMILY"/>
    <property type="match status" value="1"/>
</dbReference>
<dbReference type="GO" id="GO:0003700">
    <property type="term" value="F:DNA-binding transcription factor activity"/>
    <property type="evidence" value="ECO:0007669"/>
    <property type="project" value="InterPro"/>
</dbReference>
<dbReference type="Pfam" id="PF12802">
    <property type="entry name" value="MarR_2"/>
    <property type="match status" value="1"/>
</dbReference>
<dbReference type="PRINTS" id="PR00598">
    <property type="entry name" value="HTHMARR"/>
</dbReference>
<dbReference type="GO" id="GO:0006950">
    <property type="term" value="P:response to stress"/>
    <property type="evidence" value="ECO:0007669"/>
    <property type="project" value="TreeGrafter"/>
</dbReference>
<dbReference type="InterPro" id="IPR000835">
    <property type="entry name" value="HTH_MarR-typ"/>
</dbReference>
<keyword evidence="3" id="KW-1185">Reference proteome</keyword>
<feature type="domain" description="HTH marR-type" evidence="1">
    <location>
        <begin position="47"/>
        <end position="172"/>
    </location>
</feature>
<protein>
    <submittedName>
        <fullName evidence="2">MarR family transcriptional regulator</fullName>
    </submittedName>
</protein>
<dbReference type="InterPro" id="IPR039422">
    <property type="entry name" value="MarR/SlyA-like"/>
</dbReference>
<name>A0A941ES33_9ACTN</name>
<dbReference type="Gene3D" id="1.10.10.10">
    <property type="entry name" value="Winged helix-like DNA-binding domain superfamily/Winged helix DNA-binding domain"/>
    <property type="match status" value="1"/>
</dbReference>
<dbReference type="AlphaFoldDB" id="A0A941ES33"/>
<gene>
    <name evidence="2" type="ORF">KDL01_19515</name>
</gene>
<dbReference type="SMART" id="SM00347">
    <property type="entry name" value="HTH_MARR"/>
    <property type="match status" value="1"/>
</dbReference>
<dbReference type="InterPro" id="IPR036390">
    <property type="entry name" value="WH_DNA-bd_sf"/>
</dbReference>
<dbReference type="Proteomes" id="UP000675781">
    <property type="component" value="Unassembled WGS sequence"/>
</dbReference>
<dbReference type="SUPFAM" id="SSF46785">
    <property type="entry name" value="Winged helix' DNA-binding domain"/>
    <property type="match status" value="1"/>
</dbReference>
<evidence type="ECO:0000259" key="1">
    <source>
        <dbReference type="PROSITE" id="PS50995"/>
    </source>
</evidence>
<evidence type="ECO:0000313" key="2">
    <source>
        <dbReference type="EMBL" id="MBR7835473.1"/>
    </source>
</evidence>
<dbReference type="PROSITE" id="PS50995">
    <property type="entry name" value="HTH_MARR_2"/>
    <property type="match status" value="1"/>
</dbReference>
<dbReference type="InterPro" id="IPR036388">
    <property type="entry name" value="WH-like_DNA-bd_sf"/>
</dbReference>
<proteinExistence type="predicted"/>
<evidence type="ECO:0000313" key="3">
    <source>
        <dbReference type="Proteomes" id="UP000675781"/>
    </source>
</evidence>
<dbReference type="EMBL" id="JAGSOG010000097">
    <property type="protein sequence ID" value="MBR7835473.1"/>
    <property type="molecule type" value="Genomic_DNA"/>
</dbReference>
<accession>A0A941ES33</accession>